<dbReference type="STRING" id="1123272.SAMN02745824_1582"/>
<accession>A0A1N6D5P4</accession>
<name>A0A1N6D5P4_9SPHN</name>
<dbReference type="Proteomes" id="UP000185192">
    <property type="component" value="Unassembled WGS sequence"/>
</dbReference>
<gene>
    <name evidence="1" type="ORF">SAMN02745824_1582</name>
</gene>
<organism evidence="1 2">
    <name type="scientific">Parasphingorhabdus marina DSM 22363</name>
    <dbReference type="NCBI Taxonomy" id="1123272"/>
    <lineage>
        <taxon>Bacteria</taxon>
        <taxon>Pseudomonadati</taxon>
        <taxon>Pseudomonadota</taxon>
        <taxon>Alphaproteobacteria</taxon>
        <taxon>Sphingomonadales</taxon>
        <taxon>Sphingomonadaceae</taxon>
        <taxon>Parasphingorhabdus</taxon>
    </lineage>
</organism>
<dbReference type="AlphaFoldDB" id="A0A1N6D5P4"/>
<sequence>MTTCLGRGCPFPIHQNVLIIKINKTARNFNQFSIICALFGLLTSE</sequence>
<evidence type="ECO:0000313" key="2">
    <source>
        <dbReference type="Proteomes" id="UP000185192"/>
    </source>
</evidence>
<dbReference type="EMBL" id="FSQW01000001">
    <property type="protein sequence ID" value="SIN66111.1"/>
    <property type="molecule type" value="Genomic_DNA"/>
</dbReference>
<reference evidence="2" key="1">
    <citation type="submission" date="2016-11" db="EMBL/GenBank/DDBJ databases">
        <authorList>
            <person name="Varghese N."/>
            <person name="Submissions S."/>
        </authorList>
    </citation>
    <scope>NUCLEOTIDE SEQUENCE [LARGE SCALE GENOMIC DNA]</scope>
    <source>
        <strain evidence="2">DSM 22363</strain>
    </source>
</reference>
<protein>
    <submittedName>
        <fullName evidence="1">Uncharacterized protein</fullName>
    </submittedName>
</protein>
<proteinExistence type="predicted"/>
<evidence type="ECO:0000313" key="1">
    <source>
        <dbReference type="EMBL" id="SIN66111.1"/>
    </source>
</evidence>
<keyword evidence="2" id="KW-1185">Reference proteome</keyword>